<dbReference type="OrthoDB" id="9777645at2"/>
<dbReference type="PIRSF" id="PIRSF019381">
    <property type="entry name" value="YcjX"/>
    <property type="match status" value="1"/>
</dbReference>
<dbReference type="Proteomes" id="UP001283366">
    <property type="component" value="Unassembled WGS sequence"/>
</dbReference>
<proteinExistence type="predicted"/>
<dbReference type="EMBL" id="FXXI01000001">
    <property type="protein sequence ID" value="SMR99094.1"/>
    <property type="molecule type" value="Genomic_DNA"/>
</dbReference>
<sequence>MRQIGQDVSELIQRGLDSNIKVAVTGLSRAGKTAFITSLLNQIQYLSTHHHLPFLAASQEQRIIGTKRIPQRNLMVSRFDYEQAIAALQSDPPDWPAPTRDVSETRVAIKYRPEKRTKRLLGKSLTLHIDLIDYPGEWLLDLPLLEMSFEQWSTQQTQQLSGTRKEMATAWMAASQSLNLNDEADEQLLAGIASEFTDYLHRCKAAGLHWVQPGRFVLPGELAGAPVLQFFPCLQPEGNVSRRSLTRRATTNYEVLKARYEEYQSKVVQGFYREYFSTFDRQVVLVDCLSPLNAGHDSFLDMQHALVQLLQSFKYGRSGLLSRLFSPKIDKVLFAATKADHVTPDQHAHLLHLLNQMVQPVWQNVSYENVAMECMTLASVQATRAGYIATPEGKMHAIQGTTLGGESVTLFPGEVPEKLPSPGFWQSHRFDFTEFRPCAVESGQPLPQIRLDAVLEYLIGDKLR</sequence>
<protein>
    <submittedName>
        <fullName evidence="1">YcjX family protein</fullName>
    </submittedName>
</protein>
<evidence type="ECO:0000313" key="3">
    <source>
        <dbReference type="Proteomes" id="UP000196125"/>
    </source>
</evidence>
<dbReference type="Pfam" id="PF04317">
    <property type="entry name" value="DUF463"/>
    <property type="match status" value="1"/>
</dbReference>
<organism evidence="2 3">
    <name type="scientific">Vibrio mangrovi</name>
    <dbReference type="NCBI Taxonomy" id="474394"/>
    <lineage>
        <taxon>Bacteria</taxon>
        <taxon>Pseudomonadati</taxon>
        <taxon>Pseudomonadota</taxon>
        <taxon>Gammaproteobacteria</taxon>
        <taxon>Vibrionales</taxon>
        <taxon>Vibrionaceae</taxon>
        <taxon>Vibrio</taxon>
    </lineage>
</organism>
<dbReference type="Proteomes" id="UP000196125">
    <property type="component" value="Unassembled WGS sequence"/>
</dbReference>
<reference evidence="1 4" key="2">
    <citation type="submission" date="2023-11" db="EMBL/GenBank/DDBJ databases">
        <title>Plant-associative lifestyle of Vibrio porteresiae and its evolutionary dynamics.</title>
        <authorList>
            <person name="Rameshkumar N."/>
            <person name="Kirti K."/>
        </authorList>
    </citation>
    <scope>NUCLEOTIDE SEQUENCE [LARGE SCALE GENOMIC DNA]</scope>
    <source>
        <strain evidence="1 4">MSSRF38</strain>
    </source>
</reference>
<gene>
    <name evidence="1" type="ORF">SBX37_14705</name>
    <name evidence="2" type="ORF">VIM7927_00316</name>
</gene>
<name>A0A1Y6IN58_9VIBR</name>
<evidence type="ECO:0000313" key="4">
    <source>
        <dbReference type="Proteomes" id="UP001283366"/>
    </source>
</evidence>
<dbReference type="EMBL" id="JAWRCO010000001">
    <property type="protein sequence ID" value="MDW6004108.1"/>
    <property type="molecule type" value="Genomic_DNA"/>
</dbReference>
<dbReference type="AlphaFoldDB" id="A0A1Y6IN58"/>
<dbReference type="RefSeq" id="WP_087479154.1">
    <property type="nucleotide sequence ID" value="NZ_AP024883.1"/>
</dbReference>
<dbReference type="InterPro" id="IPR007413">
    <property type="entry name" value="YcjX-like"/>
</dbReference>
<dbReference type="PANTHER" id="PTHR38605:SF1">
    <property type="entry name" value="ATPASE"/>
    <property type="match status" value="1"/>
</dbReference>
<reference evidence="2 3" key="1">
    <citation type="submission" date="2017-05" db="EMBL/GenBank/DDBJ databases">
        <authorList>
            <person name="Song R."/>
            <person name="Chenine A.L."/>
            <person name="Ruprecht R.M."/>
        </authorList>
    </citation>
    <scope>NUCLEOTIDE SEQUENCE [LARGE SCALE GENOMIC DNA]</scope>
    <source>
        <strain evidence="2 3">CECT 7927</strain>
    </source>
</reference>
<accession>A0A1Y6IN58</accession>
<dbReference type="PANTHER" id="PTHR38605">
    <property type="entry name" value="ATPASE-RELATED"/>
    <property type="match status" value="1"/>
</dbReference>
<evidence type="ECO:0000313" key="1">
    <source>
        <dbReference type="EMBL" id="MDW6004108.1"/>
    </source>
</evidence>
<evidence type="ECO:0000313" key="2">
    <source>
        <dbReference type="EMBL" id="SMR99094.1"/>
    </source>
</evidence>
<keyword evidence="4" id="KW-1185">Reference proteome</keyword>